<reference evidence="2 3" key="1">
    <citation type="submission" date="2009-02" db="EMBL/GenBank/DDBJ databases">
        <title>Sequencing of the draft genome and assembly of Dethiobacter alkaliphilus AHT 1.</title>
        <authorList>
            <consortium name="US DOE Joint Genome Institute (JGI-PGF)"/>
            <person name="Lucas S."/>
            <person name="Copeland A."/>
            <person name="Lapidus A."/>
            <person name="Glavina del Rio T."/>
            <person name="Dalin E."/>
            <person name="Tice H."/>
            <person name="Bruce D."/>
            <person name="Goodwin L."/>
            <person name="Pitluck S."/>
            <person name="Larimer F."/>
            <person name="Land M.L."/>
            <person name="Hauser L."/>
            <person name="Muyzer G."/>
        </authorList>
    </citation>
    <scope>NUCLEOTIDE SEQUENCE [LARGE SCALE GENOMIC DNA]</scope>
    <source>
        <strain evidence="2 3">AHT 1</strain>
    </source>
</reference>
<dbReference type="PIRSF" id="PIRSF002599">
    <property type="entry name" value="Cold_shock_A"/>
    <property type="match status" value="1"/>
</dbReference>
<keyword evidence="1" id="KW-1133">Transmembrane helix</keyword>
<evidence type="ECO:0000313" key="2">
    <source>
        <dbReference type="EMBL" id="EEG78701.1"/>
    </source>
</evidence>
<dbReference type="Pfam" id="PF06961">
    <property type="entry name" value="DUF1294"/>
    <property type="match status" value="1"/>
</dbReference>
<dbReference type="STRING" id="555088.DealDRAFT_0631"/>
<feature type="transmembrane region" description="Helical" evidence="1">
    <location>
        <begin position="37"/>
        <end position="54"/>
    </location>
</feature>
<dbReference type="RefSeq" id="WP_008514787.1">
    <property type="nucleotide sequence ID" value="NZ_ACJM01000002.1"/>
</dbReference>
<comment type="caution">
    <text evidence="2">The sequence shown here is derived from an EMBL/GenBank/DDBJ whole genome shotgun (WGS) entry which is preliminary data.</text>
</comment>
<dbReference type="InterPro" id="IPR012156">
    <property type="entry name" value="Cold_shock_CspA"/>
</dbReference>
<proteinExistence type="predicted"/>
<dbReference type="Proteomes" id="UP000006443">
    <property type="component" value="Unassembled WGS sequence"/>
</dbReference>
<dbReference type="eggNOG" id="COG3326">
    <property type="taxonomic scope" value="Bacteria"/>
</dbReference>
<keyword evidence="1" id="KW-0472">Membrane</keyword>
<feature type="transmembrane region" description="Helical" evidence="1">
    <location>
        <begin position="6"/>
        <end position="25"/>
    </location>
</feature>
<protein>
    <recommendedName>
        <fullName evidence="4">DUF1294 domain-containing protein</fullName>
    </recommendedName>
</protein>
<evidence type="ECO:0000313" key="3">
    <source>
        <dbReference type="Proteomes" id="UP000006443"/>
    </source>
</evidence>
<organism evidence="2 3">
    <name type="scientific">Dethiobacter alkaliphilus AHT 1</name>
    <dbReference type="NCBI Taxonomy" id="555088"/>
    <lineage>
        <taxon>Bacteria</taxon>
        <taxon>Bacillati</taxon>
        <taxon>Bacillota</taxon>
        <taxon>Dethiobacteria</taxon>
        <taxon>Dethiobacterales</taxon>
        <taxon>Dethiobacteraceae</taxon>
        <taxon>Dethiobacter</taxon>
    </lineage>
</organism>
<dbReference type="EMBL" id="ACJM01000002">
    <property type="protein sequence ID" value="EEG78701.1"/>
    <property type="molecule type" value="Genomic_DNA"/>
</dbReference>
<keyword evidence="3" id="KW-1185">Reference proteome</keyword>
<keyword evidence="1" id="KW-0812">Transmembrane</keyword>
<sequence>MESIEIFIIILNVVTLVLMGFDKHASRNKLWRIPEKLLLLLAIAGGSAGVWFGMKLFRHKTRHPRFMYGIPFIIALQVALLLFFSLR</sequence>
<name>C0GDI0_DETAL</name>
<dbReference type="AlphaFoldDB" id="C0GDI0"/>
<dbReference type="InterPro" id="IPR010718">
    <property type="entry name" value="DUF1294"/>
</dbReference>
<dbReference type="GO" id="GO:0003676">
    <property type="term" value="F:nucleic acid binding"/>
    <property type="evidence" value="ECO:0007669"/>
    <property type="project" value="InterPro"/>
</dbReference>
<evidence type="ECO:0000256" key="1">
    <source>
        <dbReference type="SAM" id="Phobius"/>
    </source>
</evidence>
<accession>C0GDI0</accession>
<evidence type="ECO:0008006" key="4">
    <source>
        <dbReference type="Google" id="ProtNLM"/>
    </source>
</evidence>
<dbReference type="OrthoDB" id="1698854at2"/>
<gene>
    <name evidence="2" type="ORF">DealDRAFT_0631</name>
</gene>
<feature type="transmembrane region" description="Helical" evidence="1">
    <location>
        <begin position="66"/>
        <end position="86"/>
    </location>
</feature>